<keyword evidence="3" id="KW-1185">Reference proteome</keyword>
<proteinExistence type="predicted"/>
<dbReference type="RefSeq" id="WP_222583415.1">
    <property type="nucleotide sequence ID" value="NZ_JAHVHP010000001.1"/>
</dbReference>
<dbReference type="EMBL" id="JAHVHP010000001">
    <property type="protein sequence ID" value="MBY5950502.1"/>
    <property type="molecule type" value="Genomic_DNA"/>
</dbReference>
<evidence type="ECO:0000256" key="1">
    <source>
        <dbReference type="SAM" id="Phobius"/>
    </source>
</evidence>
<accession>A0ABS7N2E9</accession>
<feature type="transmembrane region" description="Helical" evidence="1">
    <location>
        <begin position="7"/>
        <end position="29"/>
    </location>
</feature>
<sequence length="208" mass="23663">MKKSNKIIIGYLSFLWFTLVISLVVSFAMTPQRNYSIADEVRREKFELNDLSVVKIQNSSYLKIVLADSTYLEYITIHGGDVKPPKSEPIKKYRVTNDTLHIDQLQQASNGSFLLKVKSLREIQVLDESRLILENLSMDSLAFQSPEHELQLSELDQVTIDFLNGQLFIKGRIGELTGSLEDRAWLSIPSKIGKINLEKGEKATVFVE</sequence>
<protein>
    <recommendedName>
        <fullName evidence="4">Auto-transporter adhesin head GIN domain-containing protein</fullName>
    </recommendedName>
</protein>
<name>A0ABS7N2E9_9BACT</name>
<comment type="caution">
    <text evidence="2">The sequence shown here is derived from an EMBL/GenBank/DDBJ whole genome shotgun (WGS) entry which is preliminary data.</text>
</comment>
<organism evidence="2 3">
    <name type="scientific">Algoriphagus marincola</name>
    <dbReference type="NCBI Taxonomy" id="264027"/>
    <lineage>
        <taxon>Bacteria</taxon>
        <taxon>Pseudomonadati</taxon>
        <taxon>Bacteroidota</taxon>
        <taxon>Cytophagia</taxon>
        <taxon>Cytophagales</taxon>
        <taxon>Cyclobacteriaceae</taxon>
        <taxon>Algoriphagus</taxon>
    </lineage>
</organism>
<keyword evidence="1" id="KW-0472">Membrane</keyword>
<gene>
    <name evidence="2" type="ORF">KUV23_05925</name>
</gene>
<evidence type="ECO:0008006" key="4">
    <source>
        <dbReference type="Google" id="ProtNLM"/>
    </source>
</evidence>
<reference evidence="2 3" key="1">
    <citation type="submission" date="2021-06" db="EMBL/GenBank/DDBJ databases">
        <title>44 bacteria genomes isolated from Dapeng, Shenzhen.</title>
        <authorList>
            <person name="Zheng W."/>
            <person name="Yu S."/>
            <person name="Huang Y."/>
        </authorList>
    </citation>
    <scope>NUCLEOTIDE SEQUENCE [LARGE SCALE GENOMIC DNA]</scope>
    <source>
        <strain evidence="2 3">DP5N14-6</strain>
    </source>
</reference>
<evidence type="ECO:0000313" key="3">
    <source>
        <dbReference type="Proteomes" id="UP000766609"/>
    </source>
</evidence>
<dbReference type="Proteomes" id="UP000766609">
    <property type="component" value="Unassembled WGS sequence"/>
</dbReference>
<evidence type="ECO:0000313" key="2">
    <source>
        <dbReference type="EMBL" id="MBY5950502.1"/>
    </source>
</evidence>
<keyword evidence="1" id="KW-0812">Transmembrane</keyword>
<keyword evidence="1" id="KW-1133">Transmembrane helix</keyword>